<comment type="caution">
    <text evidence="1">The sequence shown here is derived from an EMBL/GenBank/DDBJ whole genome shotgun (WGS) entry which is preliminary data.</text>
</comment>
<evidence type="ECO:0000313" key="2">
    <source>
        <dbReference type="Proteomes" id="UP000053923"/>
    </source>
</evidence>
<sequence>MVNVFFPRSGSGEGQLGFRMTAWPPAEAMATLSVVSEVTVWVLTTTGVRYGLVPGVPSA</sequence>
<organism evidence="1 2">
    <name type="scientific">Streptomyces regalis</name>
    <dbReference type="NCBI Taxonomy" id="68262"/>
    <lineage>
        <taxon>Bacteria</taxon>
        <taxon>Bacillati</taxon>
        <taxon>Actinomycetota</taxon>
        <taxon>Actinomycetes</taxon>
        <taxon>Kitasatosporales</taxon>
        <taxon>Streptomycetaceae</taxon>
        <taxon>Streptomyces</taxon>
    </lineage>
</organism>
<dbReference type="AlphaFoldDB" id="A0A101JD85"/>
<accession>A0A101JD85</accession>
<proteinExistence type="predicted"/>
<dbReference type="EMBL" id="LLZG01000375">
    <property type="protein sequence ID" value="KUL24645.1"/>
    <property type="molecule type" value="Genomic_DNA"/>
</dbReference>
<dbReference type="Proteomes" id="UP000053923">
    <property type="component" value="Unassembled WGS sequence"/>
</dbReference>
<protein>
    <submittedName>
        <fullName evidence="1">Uncharacterized protein</fullName>
    </submittedName>
</protein>
<name>A0A101JD85_9ACTN</name>
<evidence type="ECO:0000313" key="1">
    <source>
        <dbReference type="EMBL" id="KUL24645.1"/>
    </source>
</evidence>
<gene>
    <name evidence="1" type="ORF">ADL12_36670</name>
</gene>
<keyword evidence="2" id="KW-1185">Reference proteome</keyword>
<reference evidence="2" key="1">
    <citation type="submission" date="2015-10" db="EMBL/GenBank/DDBJ databases">
        <authorList>
            <person name="Ju K.-S."/>
            <person name="Doroghazi J.R."/>
            <person name="Metcalf W.W."/>
        </authorList>
    </citation>
    <scope>NUCLEOTIDE SEQUENCE [LARGE SCALE GENOMIC DNA]</scope>
    <source>
        <strain evidence="2">NRRL 3151</strain>
    </source>
</reference>